<dbReference type="FunFam" id="1.10.260.100:FF:000002">
    <property type="entry name" value="Stress-induced-phosphoprotein 1 (Hsp70/Hsp90-organizing)"/>
    <property type="match status" value="1"/>
</dbReference>
<feature type="region of interest" description="Disordered" evidence="7">
    <location>
        <begin position="201"/>
        <end position="255"/>
    </location>
</feature>
<dbReference type="FunFam" id="1.10.260.100:FF:000004">
    <property type="entry name" value="Putative stress-induced-phosphoprotein 1"/>
    <property type="match status" value="1"/>
</dbReference>
<dbReference type="PROSITE" id="PS50293">
    <property type="entry name" value="TPR_REGION"/>
    <property type="match status" value="1"/>
</dbReference>
<dbReference type="Pfam" id="PF17830">
    <property type="entry name" value="STI1-HOP_DP"/>
    <property type="match status" value="2"/>
</dbReference>
<feature type="domain" description="STI1" evidence="8">
    <location>
        <begin position="526"/>
        <end position="565"/>
    </location>
</feature>
<reference evidence="9" key="1">
    <citation type="submission" date="2020-01" db="EMBL/GenBank/DDBJ databases">
        <title>Identification and distribution of gene clusters putatively required for synthesis of sphingolipid metabolism inhibitors in phylogenetically diverse species of the filamentous fungus Fusarium.</title>
        <authorList>
            <person name="Kim H.-S."/>
            <person name="Busman M."/>
            <person name="Brown D.W."/>
            <person name="Divon H."/>
            <person name="Uhlig S."/>
            <person name="Proctor R.H."/>
        </authorList>
    </citation>
    <scope>NUCLEOTIDE SEQUENCE</scope>
    <source>
        <strain evidence="9">NRRL 31653</strain>
    </source>
</reference>
<name>A0A9P5E4K8_9HYPO</name>
<dbReference type="OrthoDB" id="2423701at2759"/>
<dbReference type="Pfam" id="PF13432">
    <property type="entry name" value="TPR_16"/>
    <property type="match status" value="1"/>
</dbReference>
<sequence>MASADELKALGNKAIAEKNFDEAVAKFTEAIAIQPDNHILYSNRSAAYASKKDWENALKDAEKTTEIKPDWAKGWGRKGAALHGQGDLLGANDAYEEGLKLDANNAQLKSGLTSVKKAMEAEVGGPQDPSGGLGQMFNDPQLIQKLASNPKTSGFLADPSFVAKLQSIKSNPSNASEIFSDPRLLTVMGVLMGVDLEMREREVDPNAESQDSPMPDAPPAPKQPEPKKAPSPEPEPEVDEEALEKKKKKEEADKEKALGTENYKKRNFDEAIAHYTKAWETFKDITYLNNLGAAYFEKGDYDKAIEACTKAVEEGREIYADFKLIAKSYARIGTSYERKGDFEKAVENYNRSLTEHRTPDVLNKLRSAERAKTEAGKKAYIDPAKAEEAREEGNKKFKEMDFPGAVAAYTEMTKRAPDDPRGYSNRAAAFVKLFEFPSALEDCDTAIKKDPTFIRAYIRKAQAYFGMRKYSECVDACTEAQRVDQEHHNGANAREIEQQQQKALSAMYSARDNETEEQTRERLMKDPEIMGLMQDPVMQSILQQAQSDPAALQEHMRNPGVRSKIQKLIAAGVIRYCMRILRLSVFNSRFLVFSRQRSLSGVRRERHTGSNRVTNPTNNLYQEDRAKLKRRGCTATEQTAEKRGDTTRGEHEVMQEQGEK</sequence>
<evidence type="ECO:0000313" key="10">
    <source>
        <dbReference type="Proteomes" id="UP000737391"/>
    </source>
</evidence>
<dbReference type="Gene3D" id="1.25.40.10">
    <property type="entry name" value="Tetratricopeptide repeat domain"/>
    <property type="match status" value="3"/>
</dbReference>
<keyword evidence="10" id="KW-1185">Reference proteome</keyword>
<keyword evidence="3" id="KW-0677">Repeat</keyword>
<dbReference type="GO" id="GO:0042030">
    <property type="term" value="F:ATPase inhibitor activity"/>
    <property type="evidence" value="ECO:0007669"/>
    <property type="project" value="UniProtKB-ARBA"/>
</dbReference>
<dbReference type="EMBL" id="LUFC02000736">
    <property type="protein sequence ID" value="KAF4494676.1"/>
    <property type="molecule type" value="Genomic_DNA"/>
</dbReference>
<dbReference type="GO" id="GO:0051879">
    <property type="term" value="F:Hsp90 protein binding"/>
    <property type="evidence" value="ECO:0007669"/>
    <property type="project" value="TreeGrafter"/>
</dbReference>
<dbReference type="PROSITE" id="PS50005">
    <property type="entry name" value="TPR"/>
    <property type="match status" value="3"/>
</dbReference>
<dbReference type="Pfam" id="PF13181">
    <property type="entry name" value="TPR_8"/>
    <property type="match status" value="1"/>
</dbReference>
<protein>
    <submittedName>
        <fullName evidence="9">Stress-induced-phospho 1</fullName>
    </submittedName>
</protein>
<dbReference type="InterPro" id="IPR041243">
    <property type="entry name" value="STI1/HOP_DP"/>
</dbReference>
<dbReference type="InterPro" id="IPR019734">
    <property type="entry name" value="TPR_rpt"/>
</dbReference>
<dbReference type="SUPFAM" id="SSF48452">
    <property type="entry name" value="TPR-like"/>
    <property type="match status" value="3"/>
</dbReference>
<evidence type="ECO:0000256" key="3">
    <source>
        <dbReference type="ARBA" id="ARBA00022737"/>
    </source>
</evidence>
<dbReference type="SMART" id="SM00727">
    <property type="entry name" value="STI1"/>
    <property type="match status" value="2"/>
</dbReference>
<dbReference type="FunFam" id="1.25.40.10:FF:000027">
    <property type="entry name" value="stress-induced-phosphoprotein 1 isoform X1"/>
    <property type="match status" value="1"/>
</dbReference>
<feature type="domain" description="STI1" evidence="8">
    <location>
        <begin position="139"/>
        <end position="178"/>
    </location>
</feature>
<feature type="repeat" description="TPR" evidence="6">
    <location>
        <begin position="285"/>
        <end position="318"/>
    </location>
</feature>
<organism evidence="9 10">
    <name type="scientific">Fusarium agapanthi</name>
    <dbReference type="NCBI Taxonomy" id="1803897"/>
    <lineage>
        <taxon>Eukaryota</taxon>
        <taxon>Fungi</taxon>
        <taxon>Dikarya</taxon>
        <taxon>Ascomycota</taxon>
        <taxon>Pezizomycotina</taxon>
        <taxon>Sordariomycetes</taxon>
        <taxon>Hypocreomycetidae</taxon>
        <taxon>Hypocreales</taxon>
        <taxon>Nectriaceae</taxon>
        <taxon>Fusarium</taxon>
        <taxon>Fusarium fujikuroi species complex</taxon>
    </lineage>
</organism>
<dbReference type="InterPro" id="IPR006636">
    <property type="entry name" value="STI1_HS-bd"/>
</dbReference>
<dbReference type="PANTHER" id="PTHR22904:SF523">
    <property type="entry name" value="STRESS-INDUCED-PHOSPHOPROTEIN 1"/>
    <property type="match status" value="1"/>
</dbReference>
<dbReference type="SMART" id="SM00028">
    <property type="entry name" value="TPR"/>
    <property type="match status" value="9"/>
</dbReference>
<gene>
    <name evidence="9" type="ORF">FAGAP_9162</name>
</gene>
<comment type="subcellular location">
    <subcellularLocation>
        <location evidence="1">Cytoplasm</location>
    </subcellularLocation>
</comment>
<feature type="compositionally biased region" description="Basic and acidic residues" evidence="7">
    <location>
        <begin position="639"/>
        <end position="660"/>
    </location>
</feature>
<dbReference type="InterPro" id="IPR011990">
    <property type="entry name" value="TPR-like_helical_dom_sf"/>
</dbReference>
<comment type="caution">
    <text evidence="9">The sequence shown here is derived from an EMBL/GenBank/DDBJ whole genome shotgun (WGS) entry which is preliminary data.</text>
</comment>
<comment type="subunit">
    <text evidence="5">Part of a larger complex that includes HSP70, HSP90, and immunophilins.</text>
</comment>
<feature type="repeat" description="TPR" evidence="6">
    <location>
        <begin position="4"/>
        <end position="37"/>
    </location>
</feature>
<evidence type="ECO:0000313" key="9">
    <source>
        <dbReference type="EMBL" id="KAF4494676.1"/>
    </source>
</evidence>
<evidence type="ECO:0000256" key="6">
    <source>
        <dbReference type="PROSITE-ProRule" id="PRU00339"/>
    </source>
</evidence>
<dbReference type="Gene3D" id="1.10.260.100">
    <property type="match status" value="2"/>
</dbReference>
<dbReference type="FunFam" id="1.25.40.10:FF:000010">
    <property type="entry name" value="Stress-induced phosphoprotein 1"/>
    <property type="match status" value="1"/>
</dbReference>
<evidence type="ECO:0000256" key="4">
    <source>
        <dbReference type="ARBA" id="ARBA00022803"/>
    </source>
</evidence>
<dbReference type="FunFam" id="1.25.40.10:FF:000020">
    <property type="entry name" value="Stress-induced phosphoprotein 1"/>
    <property type="match status" value="1"/>
</dbReference>
<feature type="repeat" description="TPR" evidence="6">
    <location>
        <begin position="326"/>
        <end position="359"/>
    </location>
</feature>
<dbReference type="Proteomes" id="UP000737391">
    <property type="component" value="Unassembled WGS sequence"/>
</dbReference>
<proteinExistence type="predicted"/>
<evidence type="ECO:0000256" key="5">
    <source>
        <dbReference type="ARBA" id="ARBA00064323"/>
    </source>
</evidence>
<dbReference type="PANTHER" id="PTHR22904">
    <property type="entry name" value="TPR REPEAT CONTAINING PROTEIN"/>
    <property type="match status" value="1"/>
</dbReference>
<dbReference type="AlphaFoldDB" id="A0A9P5E4K8"/>
<keyword evidence="4 6" id="KW-0802">TPR repeat</keyword>
<dbReference type="GO" id="GO:0005737">
    <property type="term" value="C:cytoplasm"/>
    <property type="evidence" value="ECO:0007669"/>
    <property type="project" value="UniProtKB-SubCell"/>
</dbReference>
<dbReference type="Pfam" id="PF13424">
    <property type="entry name" value="TPR_12"/>
    <property type="match status" value="1"/>
</dbReference>
<evidence type="ECO:0000256" key="1">
    <source>
        <dbReference type="ARBA" id="ARBA00004496"/>
    </source>
</evidence>
<accession>A0A9P5E4K8</accession>
<evidence type="ECO:0000259" key="8">
    <source>
        <dbReference type="SMART" id="SM00727"/>
    </source>
</evidence>
<feature type="region of interest" description="Disordered" evidence="7">
    <location>
        <begin position="629"/>
        <end position="660"/>
    </location>
</feature>
<evidence type="ECO:0000256" key="2">
    <source>
        <dbReference type="ARBA" id="ARBA00022490"/>
    </source>
</evidence>
<keyword evidence="2" id="KW-0963">Cytoplasm</keyword>
<evidence type="ECO:0000256" key="7">
    <source>
        <dbReference type="SAM" id="MobiDB-lite"/>
    </source>
</evidence>